<dbReference type="Pfam" id="PF13835">
    <property type="entry name" value="DUF4194"/>
    <property type="match status" value="1"/>
</dbReference>
<dbReference type="EMBL" id="VLLG01000005">
    <property type="protein sequence ID" value="TWI84222.1"/>
    <property type="molecule type" value="Genomic_DNA"/>
</dbReference>
<organism evidence="1 2">
    <name type="scientific">Chitinophaga japonensis</name>
    <name type="common">Flexibacter japonensis</name>
    <dbReference type="NCBI Taxonomy" id="104662"/>
    <lineage>
        <taxon>Bacteria</taxon>
        <taxon>Pseudomonadati</taxon>
        <taxon>Bacteroidota</taxon>
        <taxon>Chitinophagia</taxon>
        <taxon>Chitinophagales</taxon>
        <taxon>Chitinophagaceae</taxon>
        <taxon>Chitinophaga</taxon>
    </lineage>
</organism>
<dbReference type="Proteomes" id="UP000316778">
    <property type="component" value="Unassembled WGS sequence"/>
</dbReference>
<accession>A0A562SSN4</accession>
<evidence type="ECO:0000313" key="2">
    <source>
        <dbReference type="Proteomes" id="UP000316778"/>
    </source>
</evidence>
<protein>
    <submittedName>
        <fullName evidence="1">Uncharacterized protein DUF4194</fullName>
    </submittedName>
</protein>
<proteinExistence type="predicted"/>
<reference evidence="1 2" key="1">
    <citation type="journal article" date="2013" name="Stand. Genomic Sci.">
        <title>Genomic Encyclopedia of Type Strains, Phase I: The one thousand microbial genomes (KMG-I) project.</title>
        <authorList>
            <person name="Kyrpides N.C."/>
            <person name="Woyke T."/>
            <person name="Eisen J.A."/>
            <person name="Garrity G."/>
            <person name="Lilburn T.G."/>
            <person name="Beck B.J."/>
            <person name="Whitman W.B."/>
            <person name="Hugenholtz P."/>
            <person name="Klenk H.P."/>
        </authorList>
    </citation>
    <scope>NUCLEOTIDE SEQUENCE [LARGE SCALE GENOMIC DNA]</scope>
    <source>
        <strain evidence="1 2">DSM 13484</strain>
    </source>
</reference>
<dbReference type="AlphaFoldDB" id="A0A562SSN4"/>
<gene>
    <name evidence="1" type="ORF">LX66_4585</name>
</gene>
<dbReference type="InterPro" id="IPR025449">
    <property type="entry name" value="JetB"/>
</dbReference>
<sequence>MTTTTKLLPYTAVLIKLLKGPVEYFEKGNWEKLLRYKNELQAFLLPLGLTLVLDEEDGYAFVKHALPEEEEANISWVQRRTLTYEESILLVLLREMMAEFETGEATTRELIRKRREIKEHAELFFKENASRVKFMKEIDRLIDKAEESGFLYREEPHEIPDEQRFRICKIIKARISTEVLDDFYRQLQQAVPQES</sequence>
<evidence type="ECO:0000313" key="1">
    <source>
        <dbReference type="EMBL" id="TWI84222.1"/>
    </source>
</evidence>
<dbReference type="RefSeq" id="WP_145717762.1">
    <property type="nucleotide sequence ID" value="NZ_BAAAFY010000002.1"/>
</dbReference>
<comment type="caution">
    <text evidence="1">The sequence shown here is derived from an EMBL/GenBank/DDBJ whole genome shotgun (WGS) entry which is preliminary data.</text>
</comment>
<dbReference type="OrthoDB" id="369102at2"/>
<keyword evidence="2" id="KW-1185">Reference proteome</keyword>
<name>A0A562SSN4_CHIJA</name>